<keyword evidence="2" id="KW-0040">ANK repeat</keyword>
<reference evidence="5" key="1">
    <citation type="submission" date="2022-10" db="EMBL/GenBank/DDBJ databases">
        <title>Tapping the CABI collections for fungal endophytes: first genome assemblies for Collariella, Neodidymelliopsis, Ascochyta clinopodiicola, Didymella pomorum, Didymosphaeria variabile, Neocosmospora piperis and Neocucurbitaria cava.</title>
        <authorList>
            <person name="Hill R."/>
        </authorList>
    </citation>
    <scope>NUCLEOTIDE SEQUENCE</scope>
    <source>
        <strain evidence="5">IMI 356814</strain>
    </source>
</reference>
<dbReference type="Pfam" id="PF13606">
    <property type="entry name" value="Ank_3"/>
    <property type="match status" value="1"/>
</dbReference>
<dbReference type="SMART" id="SM00248">
    <property type="entry name" value="ANK"/>
    <property type="match status" value="7"/>
</dbReference>
<dbReference type="InterPro" id="IPR027417">
    <property type="entry name" value="P-loop_NTPase"/>
</dbReference>
<dbReference type="Gene3D" id="1.25.40.20">
    <property type="entry name" value="Ankyrin repeat-containing domain"/>
    <property type="match status" value="2"/>
</dbReference>
<feature type="domain" description="Heterokaryon incompatibility" evidence="3">
    <location>
        <begin position="20"/>
        <end position="111"/>
    </location>
</feature>
<evidence type="ECO:0000259" key="3">
    <source>
        <dbReference type="Pfam" id="PF06985"/>
    </source>
</evidence>
<dbReference type="InterPro" id="IPR010730">
    <property type="entry name" value="HET"/>
</dbReference>
<dbReference type="AlphaFoldDB" id="A0A9W9CHG7"/>
<dbReference type="Pfam" id="PF12796">
    <property type="entry name" value="Ank_2"/>
    <property type="match status" value="1"/>
</dbReference>
<dbReference type="SUPFAM" id="SSF48403">
    <property type="entry name" value="Ankyrin repeat"/>
    <property type="match status" value="1"/>
</dbReference>
<dbReference type="InterPro" id="IPR056884">
    <property type="entry name" value="NPHP3-like_N"/>
</dbReference>
<dbReference type="PANTHER" id="PTHR10622">
    <property type="entry name" value="HET DOMAIN-CONTAINING PROTEIN"/>
    <property type="match status" value="1"/>
</dbReference>
<dbReference type="PROSITE" id="PS50297">
    <property type="entry name" value="ANK_REP_REGION"/>
    <property type="match status" value="3"/>
</dbReference>
<dbReference type="PROSITE" id="PS50088">
    <property type="entry name" value="ANK_REPEAT"/>
    <property type="match status" value="3"/>
</dbReference>
<proteinExistence type="predicted"/>
<protein>
    <submittedName>
        <fullName evidence="5">Uncharacterized protein</fullName>
    </submittedName>
</protein>
<dbReference type="EMBL" id="JAPEUY010000018">
    <property type="protein sequence ID" value="KAJ4363902.1"/>
    <property type="molecule type" value="Genomic_DNA"/>
</dbReference>
<accession>A0A9W9CHG7</accession>
<dbReference type="Proteomes" id="UP001140560">
    <property type="component" value="Unassembled WGS sequence"/>
</dbReference>
<evidence type="ECO:0000313" key="5">
    <source>
        <dbReference type="EMBL" id="KAJ4363902.1"/>
    </source>
</evidence>
<comment type="caution">
    <text evidence="5">The sequence shown here is derived from an EMBL/GenBank/DDBJ whole genome shotgun (WGS) entry which is preliminary data.</text>
</comment>
<evidence type="ECO:0000259" key="4">
    <source>
        <dbReference type="Pfam" id="PF24883"/>
    </source>
</evidence>
<dbReference type="InterPro" id="IPR036770">
    <property type="entry name" value="Ankyrin_rpt-contain_sf"/>
</dbReference>
<feature type="repeat" description="ANK" evidence="2">
    <location>
        <begin position="955"/>
        <end position="977"/>
    </location>
</feature>
<feature type="repeat" description="ANK" evidence="2">
    <location>
        <begin position="989"/>
        <end position="1013"/>
    </location>
</feature>
<dbReference type="Pfam" id="PF24883">
    <property type="entry name" value="NPHP3_N"/>
    <property type="match status" value="1"/>
</dbReference>
<name>A0A9W9CHG7_9PLEO</name>
<feature type="domain" description="Nephrocystin 3-like N-terminal" evidence="4">
    <location>
        <begin position="280"/>
        <end position="456"/>
    </location>
</feature>
<keyword evidence="1" id="KW-0677">Repeat</keyword>
<sequence length="1083" mass="122166">MRLGGSLSLVQHEGSHIPPYAILSHTWGSTGDEVTYRDMLNKTGQEKVGYHKLTFCAEQVGKDGLEHFWIDTCCIDKSSSAELSEAITSMFRWYKNSTQCYVYLSDVSVNKRKANCEEFDASWIQAFRNSRWFTRGWTLQELLAPQIVRFFSREPKQIGDKVSLEQHIHEVTRVPILALQGTPLHQFPIAERLSWTTNRQTTREEDIAYSLLGVFGISMLPNYGEGKEVAFKRLHREITDLAPSGVVRLGEEQKRMLMESLHFNQIDARHMTIKNAHPRTCKWLLSKSEYIDWLDTAKQLDHHGFLWIKGKPGTGKSTLMKYAVGNARSKIQDKEQVVIAFFFNARGEALEKSTTGTYRSLLLQLLERLPALQSAFDSLGVSTLGINAEYEWSINSLEALFGFVIQNLGRWSVLCFIDALDECEERQIRDMIAFFERVGDLATSSGIHFHVCFSSRHYPEITIKRGLSLVLEGQEGHTQDITDYLDSKLKVGKVSQKMKVDILRKASGVFMWVVLVVDILNREFDRGRTHTIRRRLQDIPDDLHALFHDILTRDSRSEGELILCIQWVLFARQPLNPVQLYHAVLSGVEPDAISPWDPEVDNDDAIRRFILDVSKGLTEITKSKSQRVQFIHESVRDFLLKEDDGLGKIWPHLQANFAGQSHERLKQCCMAYSNLDALDSFRLPKIIPDGLLLNTESQISWSLRVSAAGAFPLLKYATQNVLYHADLAEGAGIAQTDFIETFPLTRWIELDNLFEKYKVRRHTGAMSMLYLLAERNLPNLIRSSPSARACFVIEEQRYGTPFFAAIATESKNAIAAFIETGWQDKHTKMPSSDVRYYQNEHGRALLGRDSSYPRTGYLIPYLIGLRNEHVLSFALAVSEIDLNATTNGLTPLAMAIESGRREIVEVLLRTGQVDVNLGYGAGSTPLCLAASRGHAQITDLLLRTDKIDVNIVNIIGSTALHMGAENGHAEVVNLLLRTKKVEVDLENDAGNTPLSLGVLNGHAEVVRLLLHTGKVDVNVKTLYESTLLIEATRRGYKDIVEMLLGTGLVDMNAENDNGETVLMVAARYGEKEIIELLEAGLRL</sequence>
<evidence type="ECO:0000256" key="1">
    <source>
        <dbReference type="ARBA" id="ARBA00022737"/>
    </source>
</evidence>
<dbReference type="OrthoDB" id="194358at2759"/>
<gene>
    <name evidence="5" type="ORF">N0V83_009354</name>
</gene>
<dbReference type="SUPFAM" id="SSF52540">
    <property type="entry name" value="P-loop containing nucleoside triphosphate hydrolases"/>
    <property type="match status" value="1"/>
</dbReference>
<organism evidence="5 6">
    <name type="scientific">Neocucurbitaria cava</name>
    <dbReference type="NCBI Taxonomy" id="798079"/>
    <lineage>
        <taxon>Eukaryota</taxon>
        <taxon>Fungi</taxon>
        <taxon>Dikarya</taxon>
        <taxon>Ascomycota</taxon>
        <taxon>Pezizomycotina</taxon>
        <taxon>Dothideomycetes</taxon>
        <taxon>Pleosporomycetidae</taxon>
        <taxon>Pleosporales</taxon>
        <taxon>Pleosporineae</taxon>
        <taxon>Cucurbitariaceae</taxon>
        <taxon>Neocucurbitaria</taxon>
    </lineage>
</organism>
<evidence type="ECO:0000313" key="6">
    <source>
        <dbReference type="Proteomes" id="UP001140560"/>
    </source>
</evidence>
<keyword evidence="6" id="KW-1185">Reference proteome</keyword>
<dbReference type="PANTHER" id="PTHR10622:SF13">
    <property type="entry name" value="NACHT DOMAIN-CONTAINING PROTEIN"/>
    <property type="match status" value="1"/>
</dbReference>
<feature type="repeat" description="ANK" evidence="2">
    <location>
        <begin position="887"/>
        <end position="911"/>
    </location>
</feature>
<dbReference type="InterPro" id="IPR002110">
    <property type="entry name" value="Ankyrin_rpt"/>
</dbReference>
<evidence type="ECO:0000256" key="2">
    <source>
        <dbReference type="PROSITE-ProRule" id="PRU00023"/>
    </source>
</evidence>
<dbReference type="Pfam" id="PF06985">
    <property type="entry name" value="HET"/>
    <property type="match status" value="1"/>
</dbReference>
<dbReference type="Gene3D" id="3.40.50.300">
    <property type="entry name" value="P-loop containing nucleotide triphosphate hydrolases"/>
    <property type="match status" value="1"/>
</dbReference>